<dbReference type="SMART" id="SM00382">
    <property type="entry name" value="AAA"/>
    <property type="match status" value="1"/>
</dbReference>
<dbReference type="Pfam" id="PF25601">
    <property type="entry name" value="AAA_lid_14"/>
    <property type="match status" value="1"/>
</dbReference>
<dbReference type="FunFam" id="3.40.50.2300:FF:000018">
    <property type="entry name" value="DNA-binding transcriptional regulator NtrC"/>
    <property type="match status" value="1"/>
</dbReference>
<organism evidence="12 13">
    <name type="scientific">Bosea lupini</name>
    <dbReference type="NCBI Taxonomy" id="1036779"/>
    <lineage>
        <taxon>Bacteria</taxon>
        <taxon>Pseudomonadati</taxon>
        <taxon>Pseudomonadota</taxon>
        <taxon>Alphaproteobacteria</taxon>
        <taxon>Hyphomicrobiales</taxon>
        <taxon>Boseaceae</taxon>
        <taxon>Bosea</taxon>
    </lineage>
</organism>
<dbReference type="InterPro" id="IPR002197">
    <property type="entry name" value="HTH_Fis"/>
</dbReference>
<evidence type="ECO:0000256" key="6">
    <source>
        <dbReference type="ARBA" id="ARBA00023125"/>
    </source>
</evidence>
<dbReference type="Pfam" id="PF00072">
    <property type="entry name" value="Response_reg"/>
    <property type="match status" value="1"/>
</dbReference>
<keyword evidence="8" id="KW-0804">Transcription</keyword>
<dbReference type="Gene3D" id="1.10.10.60">
    <property type="entry name" value="Homeodomain-like"/>
    <property type="match status" value="1"/>
</dbReference>
<dbReference type="PROSITE" id="PS00676">
    <property type="entry name" value="SIGMA54_INTERACT_2"/>
    <property type="match status" value="1"/>
</dbReference>
<dbReference type="SUPFAM" id="SSF52540">
    <property type="entry name" value="P-loop containing nucleoside triphosphate hydrolases"/>
    <property type="match status" value="1"/>
</dbReference>
<dbReference type="PANTHER" id="PTHR32071:SF17">
    <property type="entry name" value="TRANSCRIPTIONAL REGULATOR (NTRC FAMILY)"/>
    <property type="match status" value="1"/>
</dbReference>
<evidence type="ECO:0000256" key="1">
    <source>
        <dbReference type="ARBA" id="ARBA00022553"/>
    </source>
</evidence>
<feature type="modified residue" description="4-aspartylphosphate" evidence="9">
    <location>
        <position position="53"/>
    </location>
</feature>
<keyword evidence="13" id="KW-1185">Reference proteome</keyword>
<dbReference type="InterPro" id="IPR011006">
    <property type="entry name" value="CheY-like_superfamily"/>
</dbReference>
<dbReference type="GO" id="GO:0005524">
    <property type="term" value="F:ATP binding"/>
    <property type="evidence" value="ECO:0007669"/>
    <property type="project" value="UniProtKB-KW"/>
</dbReference>
<keyword evidence="3" id="KW-0067">ATP-binding</keyword>
<dbReference type="PROSITE" id="PS50045">
    <property type="entry name" value="SIGMA54_INTERACT_4"/>
    <property type="match status" value="1"/>
</dbReference>
<dbReference type="InterPro" id="IPR003593">
    <property type="entry name" value="AAA+_ATPase"/>
</dbReference>
<evidence type="ECO:0000256" key="4">
    <source>
        <dbReference type="ARBA" id="ARBA00023012"/>
    </source>
</evidence>
<sequence>MSADILVVDDEVDIRELVAGLLEDEGYRTRKAGSADEALAAIAARRPNLVFLDIWLQGSRLDGLQVLELIKESHPDLAVVMISGHGNIETAVSAIKSGAYDFIEKPFKADRLVLVAERALEASRLRREVRELKTRSVQASRIVGRSTAVNQLRQTLERVAPTNARVLITGEPGCGKELTARTLHDASTRSAGPFVVINAATITPETMEEELFGIEGGDGRSRRVGALEEAHGGTLYIDEIGDMPRETQNRILRVLVDQNFQRVGGATRVHVDVRIISSSSRDLAKLIADGQLREDLYHRLGVVPIRVPALSERREDVPELIEFFMDQISVATGLPKRRIGGDAMAILQSHEWPGNVRELRNNVERLMILTKGEPTAEITVDMLPAEVGAMVPTTPSGSGGEKLMSLPLRDAREIFEREYLMAQIARFSGNISRTAEFIGMERSALHRKLKSLGVG</sequence>
<evidence type="ECO:0000256" key="5">
    <source>
        <dbReference type="ARBA" id="ARBA00023015"/>
    </source>
</evidence>
<dbReference type="SUPFAM" id="SSF52172">
    <property type="entry name" value="CheY-like"/>
    <property type="match status" value="1"/>
</dbReference>
<dbReference type="STRING" id="1036779.SAMN04515666_101288"/>
<dbReference type="InterPro" id="IPR025943">
    <property type="entry name" value="Sigma_54_int_dom_ATP-bd_2"/>
</dbReference>
<evidence type="ECO:0000313" key="12">
    <source>
        <dbReference type="EMBL" id="SEK34555.1"/>
    </source>
</evidence>
<dbReference type="InterPro" id="IPR058031">
    <property type="entry name" value="AAA_lid_NorR"/>
</dbReference>
<dbReference type="FunFam" id="3.40.50.300:FF:000006">
    <property type="entry name" value="DNA-binding transcriptional regulator NtrC"/>
    <property type="match status" value="1"/>
</dbReference>
<evidence type="ECO:0000313" key="13">
    <source>
        <dbReference type="Proteomes" id="UP000199664"/>
    </source>
</evidence>
<dbReference type="GO" id="GO:0000160">
    <property type="term" value="P:phosphorelay signal transduction system"/>
    <property type="evidence" value="ECO:0007669"/>
    <property type="project" value="UniProtKB-KW"/>
</dbReference>
<dbReference type="RefSeq" id="WP_091829035.1">
    <property type="nucleotide sequence ID" value="NZ_FOAN01000001.1"/>
</dbReference>
<feature type="domain" description="Sigma-54 factor interaction" evidence="10">
    <location>
        <begin position="142"/>
        <end position="368"/>
    </location>
</feature>
<evidence type="ECO:0000256" key="9">
    <source>
        <dbReference type="PROSITE-ProRule" id="PRU00169"/>
    </source>
</evidence>
<keyword evidence="5" id="KW-0805">Transcription regulation</keyword>
<evidence type="ECO:0000256" key="3">
    <source>
        <dbReference type="ARBA" id="ARBA00022840"/>
    </source>
</evidence>
<keyword evidence="4" id="KW-0902">Two-component regulatory system</keyword>
<dbReference type="InterPro" id="IPR002078">
    <property type="entry name" value="Sigma_54_int"/>
</dbReference>
<keyword evidence="7" id="KW-0010">Activator</keyword>
<dbReference type="Pfam" id="PF00158">
    <property type="entry name" value="Sigma54_activat"/>
    <property type="match status" value="1"/>
</dbReference>
<dbReference type="InterPro" id="IPR009057">
    <property type="entry name" value="Homeodomain-like_sf"/>
</dbReference>
<dbReference type="Gene3D" id="3.40.50.300">
    <property type="entry name" value="P-loop containing nucleotide triphosphate hydrolases"/>
    <property type="match status" value="1"/>
</dbReference>
<dbReference type="InterPro" id="IPR001789">
    <property type="entry name" value="Sig_transdc_resp-reg_receiver"/>
</dbReference>
<dbReference type="SMART" id="SM00448">
    <property type="entry name" value="REC"/>
    <property type="match status" value="1"/>
</dbReference>
<reference evidence="13" key="1">
    <citation type="submission" date="2016-10" db="EMBL/GenBank/DDBJ databases">
        <authorList>
            <person name="Varghese N."/>
            <person name="Submissions S."/>
        </authorList>
    </citation>
    <scope>NUCLEOTIDE SEQUENCE [LARGE SCALE GENOMIC DNA]</scope>
    <source>
        <strain evidence="13">LMG 26383,CCUG 61248,R- 45681</strain>
    </source>
</reference>
<dbReference type="SUPFAM" id="SSF46689">
    <property type="entry name" value="Homeodomain-like"/>
    <property type="match status" value="1"/>
</dbReference>
<evidence type="ECO:0000256" key="7">
    <source>
        <dbReference type="ARBA" id="ARBA00023159"/>
    </source>
</evidence>
<dbReference type="Gene3D" id="3.40.50.2300">
    <property type="match status" value="1"/>
</dbReference>
<dbReference type="GO" id="GO:0043565">
    <property type="term" value="F:sequence-specific DNA binding"/>
    <property type="evidence" value="ECO:0007669"/>
    <property type="project" value="InterPro"/>
</dbReference>
<name>A0A1H7GFH6_9HYPH</name>
<dbReference type="InterPro" id="IPR027417">
    <property type="entry name" value="P-loop_NTPase"/>
</dbReference>
<evidence type="ECO:0000256" key="2">
    <source>
        <dbReference type="ARBA" id="ARBA00022741"/>
    </source>
</evidence>
<dbReference type="InterPro" id="IPR025944">
    <property type="entry name" value="Sigma_54_int_dom_CS"/>
</dbReference>
<keyword evidence="2" id="KW-0547">Nucleotide-binding</keyword>
<keyword evidence="1 9" id="KW-0597">Phosphoprotein</keyword>
<feature type="domain" description="Response regulatory" evidence="11">
    <location>
        <begin position="4"/>
        <end position="120"/>
    </location>
</feature>
<dbReference type="PROSITE" id="PS00688">
    <property type="entry name" value="SIGMA54_INTERACT_3"/>
    <property type="match status" value="1"/>
</dbReference>
<proteinExistence type="predicted"/>
<accession>A0A1H7GFH6</accession>
<dbReference type="GO" id="GO:0006355">
    <property type="term" value="P:regulation of DNA-templated transcription"/>
    <property type="evidence" value="ECO:0007669"/>
    <property type="project" value="InterPro"/>
</dbReference>
<protein>
    <submittedName>
        <fullName evidence="12">Two-component system, NtrC family, nitrogen regulation response regulator NtrX</fullName>
    </submittedName>
</protein>
<evidence type="ECO:0000259" key="10">
    <source>
        <dbReference type="PROSITE" id="PS50045"/>
    </source>
</evidence>
<dbReference type="PANTHER" id="PTHR32071">
    <property type="entry name" value="TRANSCRIPTIONAL REGULATORY PROTEIN"/>
    <property type="match status" value="1"/>
</dbReference>
<dbReference type="CDD" id="cd17550">
    <property type="entry name" value="REC_NtrX-like"/>
    <property type="match status" value="1"/>
</dbReference>
<dbReference type="CDD" id="cd00009">
    <property type="entry name" value="AAA"/>
    <property type="match status" value="1"/>
</dbReference>
<dbReference type="OrthoDB" id="9762726at2"/>
<evidence type="ECO:0000259" key="11">
    <source>
        <dbReference type="PROSITE" id="PS50110"/>
    </source>
</evidence>
<dbReference type="Pfam" id="PF02954">
    <property type="entry name" value="HTH_8"/>
    <property type="match status" value="1"/>
</dbReference>
<keyword evidence="6" id="KW-0238">DNA-binding</keyword>
<dbReference type="EMBL" id="FOAN01000001">
    <property type="protein sequence ID" value="SEK34555.1"/>
    <property type="molecule type" value="Genomic_DNA"/>
</dbReference>
<dbReference type="Gene3D" id="1.10.8.60">
    <property type="match status" value="1"/>
</dbReference>
<dbReference type="PRINTS" id="PR01590">
    <property type="entry name" value="HTHFIS"/>
</dbReference>
<dbReference type="Proteomes" id="UP000199664">
    <property type="component" value="Unassembled WGS sequence"/>
</dbReference>
<dbReference type="AlphaFoldDB" id="A0A1H7GFH6"/>
<dbReference type="FunFam" id="1.10.10.60:FF:000165">
    <property type="entry name" value="Two-component system nitrogen regulation response regulator NtrX"/>
    <property type="match status" value="1"/>
</dbReference>
<dbReference type="PROSITE" id="PS50110">
    <property type="entry name" value="RESPONSE_REGULATORY"/>
    <property type="match status" value="1"/>
</dbReference>
<evidence type="ECO:0000256" key="8">
    <source>
        <dbReference type="ARBA" id="ARBA00023163"/>
    </source>
</evidence>
<gene>
    <name evidence="12" type="ORF">SAMN04515666_101288</name>
</gene>